<gene>
    <name evidence="6" type="ORF">PHLCEN_2v7088</name>
</gene>
<dbReference type="PANTHER" id="PTHR14742:SF0">
    <property type="entry name" value="RIBONUCLEASE P PROTEIN SUBUNIT P21"/>
    <property type="match status" value="1"/>
</dbReference>
<protein>
    <recommendedName>
        <fullName evidence="8">Rpr2-domain-containing protein</fullName>
    </recommendedName>
</protein>
<name>A0A2R6NXF8_9APHY</name>
<dbReference type="EMBL" id="MLYV02000705">
    <property type="protein sequence ID" value="PSR79230.1"/>
    <property type="molecule type" value="Genomic_DNA"/>
</dbReference>
<evidence type="ECO:0000313" key="7">
    <source>
        <dbReference type="Proteomes" id="UP000186601"/>
    </source>
</evidence>
<dbReference type="OrthoDB" id="128536at2759"/>
<dbReference type="Proteomes" id="UP000186601">
    <property type="component" value="Unassembled WGS sequence"/>
</dbReference>
<dbReference type="GO" id="GO:0005655">
    <property type="term" value="C:nucleolar ribonuclease P complex"/>
    <property type="evidence" value="ECO:0007669"/>
    <property type="project" value="TreeGrafter"/>
</dbReference>
<comment type="caution">
    <text evidence="6">The sequence shown here is derived from an EMBL/GenBank/DDBJ whole genome shotgun (WGS) entry which is preliminary data.</text>
</comment>
<evidence type="ECO:0000313" key="6">
    <source>
        <dbReference type="EMBL" id="PSR79230.1"/>
    </source>
</evidence>
<dbReference type="GO" id="GO:0046872">
    <property type="term" value="F:metal ion binding"/>
    <property type="evidence" value="ECO:0007669"/>
    <property type="project" value="UniProtKB-KW"/>
</dbReference>
<proteinExistence type="inferred from homology"/>
<keyword evidence="2" id="KW-0479">Metal-binding</keyword>
<dbReference type="GO" id="GO:0008033">
    <property type="term" value="P:tRNA processing"/>
    <property type="evidence" value="ECO:0007669"/>
    <property type="project" value="UniProtKB-KW"/>
</dbReference>
<keyword evidence="3" id="KW-0862">Zinc</keyword>
<sequence length="270" mass="29737">MKRLNVLLPLQYYVRFLSQASSLEYPDHKISCPPNQIMAKRNRDEVPNPNSVVNRDILQRLNFLYQASQLLGSIAPSPPRYASPTSLAGDAKKKTSMREQNKRRHPTTCADLSRSYVKSMKAIGQKTNVRMDPAVKRTLCKGCDAVLVPGVTAKVRVKSSASHGHAVSYTCTACNTLRRIPAPPVLDPAASTASDVLEIQPLCSGADDANAMSVDKSQELAEGPSQLVRGGSRRKKKPPVPRPPPFFERNVGHVVFRGNERLIEEGLSRR</sequence>
<dbReference type="InterPro" id="IPR007175">
    <property type="entry name" value="Rpr2/Snm1/Rpp21"/>
</dbReference>
<keyword evidence="1" id="KW-0819">tRNA processing</keyword>
<evidence type="ECO:0000256" key="4">
    <source>
        <dbReference type="ARBA" id="ARBA00038402"/>
    </source>
</evidence>
<accession>A0A2R6NXF8</accession>
<dbReference type="PANTHER" id="PTHR14742">
    <property type="entry name" value="RIBONUCLEASE P SUBUNIT P21"/>
    <property type="match status" value="1"/>
</dbReference>
<evidence type="ECO:0000256" key="1">
    <source>
        <dbReference type="ARBA" id="ARBA00022694"/>
    </source>
</evidence>
<dbReference type="Gene3D" id="6.20.50.20">
    <property type="match status" value="1"/>
</dbReference>
<evidence type="ECO:0000256" key="2">
    <source>
        <dbReference type="ARBA" id="ARBA00022723"/>
    </source>
</evidence>
<dbReference type="Pfam" id="PF04032">
    <property type="entry name" value="Rpr2"/>
    <property type="match status" value="1"/>
</dbReference>
<evidence type="ECO:0008006" key="8">
    <source>
        <dbReference type="Google" id="ProtNLM"/>
    </source>
</evidence>
<evidence type="ECO:0000256" key="5">
    <source>
        <dbReference type="SAM" id="MobiDB-lite"/>
    </source>
</evidence>
<reference evidence="6 7" key="1">
    <citation type="submission" date="2018-02" db="EMBL/GenBank/DDBJ databases">
        <title>Genome sequence of the basidiomycete white-rot fungus Phlebia centrifuga.</title>
        <authorList>
            <person name="Granchi Z."/>
            <person name="Peng M."/>
            <person name="de Vries R.P."/>
            <person name="Hilden K."/>
            <person name="Makela M.R."/>
            <person name="Grigoriev I."/>
            <person name="Riley R."/>
        </authorList>
    </citation>
    <scope>NUCLEOTIDE SEQUENCE [LARGE SCALE GENOMIC DNA]</scope>
    <source>
        <strain evidence="6 7">FBCC195</strain>
    </source>
</reference>
<dbReference type="STRING" id="98765.A0A2R6NXF8"/>
<feature type="compositionally biased region" description="Basic and acidic residues" evidence="5">
    <location>
        <begin position="90"/>
        <end position="100"/>
    </location>
</feature>
<feature type="region of interest" description="Disordered" evidence="5">
    <location>
        <begin position="216"/>
        <end position="248"/>
    </location>
</feature>
<organism evidence="6 7">
    <name type="scientific">Hermanssonia centrifuga</name>
    <dbReference type="NCBI Taxonomy" id="98765"/>
    <lineage>
        <taxon>Eukaryota</taxon>
        <taxon>Fungi</taxon>
        <taxon>Dikarya</taxon>
        <taxon>Basidiomycota</taxon>
        <taxon>Agaricomycotina</taxon>
        <taxon>Agaricomycetes</taxon>
        <taxon>Polyporales</taxon>
        <taxon>Meruliaceae</taxon>
        <taxon>Hermanssonia</taxon>
    </lineage>
</organism>
<keyword evidence="7" id="KW-1185">Reference proteome</keyword>
<comment type="similarity">
    <text evidence="4">Belongs to the eukaryotic/archaeal RNase P protein component 4 family.</text>
</comment>
<evidence type="ECO:0000256" key="3">
    <source>
        <dbReference type="ARBA" id="ARBA00022833"/>
    </source>
</evidence>
<feature type="region of interest" description="Disordered" evidence="5">
    <location>
        <begin position="76"/>
        <end position="107"/>
    </location>
</feature>
<dbReference type="AlphaFoldDB" id="A0A2R6NXF8"/>